<dbReference type="PRINTS" id="PR00463">
    <property type="entry name" value="EP450I"/>
</dbReference>
<feature type="binding site" description="axial binding residue" evidence="2">
    <location>
        <position position="532"/>
    </location>
    <ligand>
        <name>heme</name>
        <dbReference type="ChEBI" id="CHEBI:30413"/>
    </ligand>
    <ligandPart>
        <name>Fe</name>
        <dbReference type="ChEBI" id="CHEBI:18248"/>
    </ligandPart>
</feature>
<evidence type="ECO:0000256" key="1">
    <source>
        <dbReference type="ARBA" id="ARBA00010617"/>
    </source>
</evidence>
<dbReference type="SUPFAM" id="SSF48264">
    <property type="entry name" value="Cytochrome P450"/>
    <property type="match status" value="1"/>
</dbReference>
<dbReference type="Gene3D" id="1.10.630.10">
    <property type="entry name" value="Cytochrome P450"/>
    <property type="match status" value="1"/>
</dbReference>
<evidence type="ECO:0000313" key="4">
    <source>
        <dbReference type="EMBL" id="ORZ41585.1"/>
    </source>
</evidence>
<evidence type="ECO:0000256" key="3">
    <source>
        <dbReference type="SAM" id="Phobius"/>
    </source>
</evidence>
<name>A0A1Y2I3Y7_9FUNG</name>
<keyword evidence="2" id="KW-0408">Iron</keyword>
<keyword evidence="2" id="KW-0479">Metal-binding</keyword>
<dbReference type="PANTHER" id="PTHR24305:SF166">
    <property type="entry name" value="CYTOCHROME P450 12A4, MITOCHONDRIAL-RELATED"/>
    <property type="match status" value="1"/>
</dbReference>
<comment type="caution">
    <text evidence="4">The sequence shown here is derived from an EMBL/GenBank/DDBJ whole genome shotgun (WGS) entry which is preliminary data.</text>
</comment>
<dbReference type="EMBL" id="MCFL01000001">
    <property type="protein sequence ID" value="ORZ41585.1"/>
    <property type="molecule type" value="Genomic_DNA"/>
</dbReference>
<dbReference type="Pfam" id="PF00067">
    <property type="entry name" value="p450"/>
    <property type="match status" value="1"/>
</dbReference>
<keyword evidence="3" id="KW-0812">Transmembrane</keyword>
<dbReference type="GO" id="GO:0005506">
    <property type="term" value="F:iron ion binding"/>
    <property type="evidence" value="ECO:0007669"/>
    <property type="project" value="InterPro"/>
</dbReference>
<organism evidence="4 5">
    <name type="scientific">Catenaria anguillulae PL171</name>
    <dbReference type="NCBI Taxonomy" id="765915"/>
    <lineage>
        <taxon>Eukaryota</taxon>
        <taxon>Fungi</taxon>
        <taxon>Fungi incertae sedis</taxon>
        <taxon>Blastocladiomycota</taxon>
        <taxon>Blastocladiomycetes</taxon>
        <taxon>Blastocladiales</taxon>
        <taxon>Catenariaceae</taxon>
        <taxon>Catenaria</taxon>
    </lineage>
</organism>
<sequence length="584" mass="64168">MTVLSTLAHHRDPLLACLNLTGLLADLRAAPPSTLALYAALSATSLLLASLTRLILRNVRLRRALLAQGIPAVPLTSPAHYLIGHIGMLTAAEGPVTVMARNMKQYGNVYMTAGLLGRPTLWVADHVAMKTLMVTRTKKWHRTDEGRAMLAAVTGWKGLLAIEDEEHRIHRKIINPVFNLKHLKNLLPYISSSVDELVTLLSANPSATVDFVHYAQAATLNVIGRTAIAVDFDALNTQRKSHVHAAYEALASDFDTDPLANLRRVIPALAKLPLQSNRRFEENMGVVRNEVRKIMAEFAHASSEAVSQAKAVGSTGKVVEGESLIKKLYAEMRASEAADDELGITPDGMEHELLSFIAAGHDTTSITLTMALYEMGRHPEVRERLYRDLVAAVPKGSQLGADEYDRLVAEVPLLTHVINETLRVHCPVFINGRQATEDGELPLADGRVIRVSKGQRVFMPVQAIQVSPNLWGPTAAEWDPLRWESVTTYEKDLADSMPTDSTMAAAATADRSSKKVLPPLAFMPFAFGKHSCVGREFATLELRVFLYKMVTGFTWESVTKGPVQKRYSITASPKEVKIKFTPRA</sequence>
<evidence type="ECO:0000313" key="5">
    <source>
        <dbReference type="Proteomes" id="UP000193411"/>
    </source>
</evidence>
<keyword evidence="5" id="KW-1185">Reference proteome</keyword>
<dbReference type="PANTHER" id="PTHR24305">
    <property type="entry name" value="CYTOCHROME P450"/>
    <property type="match status" value="1"/>
</dbReference>
<accession>A0A1Y2I3Y7</accession>
<comment type="similarity">
    <text evidence="1">Belongs to the cytochrome P450 family.</text>
</comment>
<dbReference type="AlphaFoldDB" id="A0A1Y2I3Y7"/>
<comment type="cofactor">
    <cofactor evidence="2">
        <name>heme</name>
        <dbReference type="ChEBI" id="CHEBI:30413"/>
    </cofactor>
</comment>
<proteinExistence type="inferred from homology"/>
<evidence type="ECO:0000256" key="2">
    <source>
        <dbReference type="PIRSR" id="PIRSR602401-1"/>
    </source>
</evidence>
<dbReference type="Proteomes" id="UP000193411">
    <property type="component" value="Unassembled WGS sequence"/>
</dbReference>
<feature type="transmembrane region" description="Helical" evidence="3">
    <location>
        <begin position="35"/>
        <end position="56"/>
    </location>
</feature>
<dbReference type="InterPro" id="IPR036396">
    <property type="entry name" value="Cyt_P450_sf"/>
</dbReference>
<dbReference type="InterPro" id="IPR050121">
    <property type="entry name" value="Cytochrome_P450_monoxygenase"/>
</dbReference>
<dbReference type="GO" id="GO:0004497">
    <property type="term" value="F:monooxygenase activity"/>
    <property type="evidence" value="ECO:0007669"/>
    <property type="project" value="InterPro"/>
</dbReference>
<reference evidence="4 5" key="1">
    <citation type="submission" date="2016-07" db="EMBL/GenBank/DDBJ databases">
        <title>Pervasive Adenine N6-methylation of Active Genes in Fungi.</title>
        <authorList>
            <consortium name="DOE Joint Genome Institute"/>
            <person name="Mondo S.J."/>
            <person name="Dannebaum R.O."/>
            <person name="Kuo R.C."/>
            <person name="Labutti K."/>
            <person name="Haridas S."/>
            <person name="Kuo A."/>
            <person name="Salamov A."/>
            <person name="Ahrendt S.R."/>
            <person name="Lipzen A."/>
            <person name="Sullivan W."/>
            <person name="Andreopoulos W.B."/>
            <person name="Clum A."/>
            <person name="Lindquist E."/>
            <person name="Daum C."/>
            <person name="Ramamoorthy G.K."/>
            <person name="Gryganskyi A."/>
            <person name="Culley D."/>
            <person name="Magnuson J.K."/>
            <person name="James T.Y."/>
            <person name="O'Malley M.A."/>
            <person name="Stajich J.E."/>
            <person name="Spatafora J.W."/>
            <person name="Visel A."/>
            <person name="Grigoriev I.V."/>
        </authorList>
    </citation>
    <scope>NUCLEOTIDE SEQUENCE [LARGE SCALE GENOMIC DNA]</scope>
    <source>
        <strain evidence="4 5">PL171</strain>
    </source>
</reference>
<protein>
    <submittedName>
        <fullName evidence="4">Cytochrome P450</fullName>
    </submittedName>
</protein>
<dbReference type="STRING" id="765915.A0A1Y2I3Y7"/>
<dbReference type="GO" id="GO:0016705">
    <property type="term" value="F:oxidoreductase activity, acting on paired donors, with incorporation or reduction of molecular oxygen"/>
    <property type="evidence" value="ECO:0007669"/>
    <property type="project" value="InterPro"/>
</dbReference>
<keyword evidence="3" id="KW-1133">Transmembrane helix</keyword>
<keyword evidence="3" id="KW-0472">Membrane</keyword>
<gene>
    <name evidence="4" type="ORF">BCR44DRAFT_63826</name>
</gene>
<dbReference type="InterPro" id="IPR002401">
    <property type="entry name" value="Cyt_P450_E_grp-I"/>
</dbReference>
<dbReference type="OrthoDB" id="1470350at2759"/>
<keyword evidence="2" id="KW-0349">Heme</keyword>
<dbReference type="GO" id="GO:0020037">
    <property type="term" value="F:heme binding"/>
    <property type="evidence" value="ECO:0007669"/>
    <property type="project" value="InterPro"/>
</dbReference>
<dbReference type="InterPro" id="IPR001128">
    <property type="entry name" value="Cyt_P450"/>
</dbReference>
<dbReference type="PRINTS" id="PR00385">
    <property type="entry name" value="P450"/>
</dbReference>